<evidence type="ECO:0000313" key="3">
    <source>
        <dbReference type="Proteomes" id="UP000765338"/>
    </source>
</evidence>
<protein>
    <submittedName>
        <fullName evidence="2">Uncharacterized protein</fullName>
    </submittedName>
</protein>
<dbReference type="Proteomes" id="UP000765338">
    <property type="component" value="Unassembled WGS sequence"/>
</dbReference>
<keyword evidence="3" id="KW-1185">Reference proteome</keyword>
<gene>
    <name evidence="2" type="ORF">CPA56_03780</name>
</gene>
<reference evidence="2 3" key="1">
    <citation type="submission" date="2017-10" db="EMBL/GenBank/DDBJ databases">
        <authorList>
            <person name="Jakob F."/>
        </authorList>
    </citation>
    <scope>NUCLEOTIDE SEQUENCE [LARGE SCALE GENOMIC DNA]</scope>
    <source>
        <strain evidence="2 3">TMW 2.1889</strain>
    </source>
</reference>
<proteinExistence type="predicted"/>
<evidence type="ECO:0000256" key="1">
    <source>
        <dbReference type="SAM" id="MobiDB-lite"/>
    </source>
</evidence>
<dbReference type="EMBL" id="PDLY01000002">
    <property type="protein sequence ID" value="MBA5727113.1"/>
    <property type="molecule type" value="Genomic_DNA"/>
</dbReference>
<name>A0ABR5ZS21_9PROT</name>
<sequence>MAQKAFRVADHATVPSSSTRNDRTGTVIPFRQKLLPRHHRYLAQWFAASERMGILDVAIENAPEPSAADSHLVVVWVRENANPAYVISLHGPQWVLTDCLRDNELGRYGDLPEALHTIRPVLPLHQTGVASC</sequence>
<organism evidence="2 3">
    <name type="scientific">Bombella mellum</name>
    <dbReference type="NCBI Taxonomy" id="2039288"/>
    <lineage>
        <taxon>Bacteria</taxon>
        <taxon>Pseudomonadati</taxon>
        <taxon>Pseudomonadota</taxon>
        <taxon>Alphaproteobacteria</taxon>
        <taxon>Acetobacterales</taxon>
        <taxon>Acetobacteraceae</taxon>
        <taxon>Bombella</taxon>
    </lineage>
</organism>
<comment type="caution">
    <text evidence="2">The sequence shown here is derived from an EMBL/GenBank/DDBJ whole genome shotgun (WGS) entry which is preliminary data.</text>
</comment>
<dbReference type="RefSeq" id="WP_182040726.1">
    <property type="nucleotide sequence ID" value="NZ_PDLY01000002.1"/>
</dbReference>
<feature type="region of interest" description="Disordered" evidence="1">
    <location>
        <begin position="1"/>
        <end position="25"/>
    </location>
</feature>
<accession>A0ABR5ZS21</accession>
<evidence type="ECO:0000313" key="2">
    <source>
        <dbReference type="EMBL" id="MBA5727113.1"/>
    </source>
</evidence>